<dbReference type="EMBL" id="QPIE01000001">
    <property type="protein sequence ID" value="RCU44887.1"/>
    <property type="molecule type" value="Genomic_DNA"/>
</dbReference>
<dbReference type="RefSeq" id="WP_114302657.1">
    <property type="nucleotide sequence ID" value="NZ_QPIE01000001.1"/>
</dbReference>
<dbReference type="OrthoDB" id="9807498at2"/>
<dbReference type="GO" id="GO:0006508">
    <property type="term" value="P:proteolysis"/>
    <property type="evidence" value="ECO:0007669"/>
    <property type="project" value="UniProtKB-KW"/>
</dbReference>
<proteinExistence type="inferred from homology"/>
<keyword evidence="2" id="KW-0378">Hydrolase</keyword>
<gene>
    <name evidence="4" type="ORF">DQ356_01350</name>
</gene>
<accession>A0A368N2V6</accession>
<evidence type="ECO:0000256" key="3">
    <source>
        <dbReference type="ARBA" id="ARBA00038374"/>
    </source>
</evidence>
<dbReference type="AlphaFoldDB" id="A0A368N2V6"/>
<dbReference type="Proteomes" id="UP000252172">
    <property type="component" value="Unassembled WGS sequence"/>
</dbReference>
<dbReference type="InterPro" id="IPR001539">
    <property type="entry name" value="Peptidase_U32"/>
</dbReference>
<dbReference type="Pfam" id="PF01136">
    <property type="entry name" value="Peptidase_U32"/>
    <property type="match status" value="1"/>
</dbReference>
<evidence type="ECO:0000313" key="5">
    <source>
        <dbReference type="Proteomes" id="UP000252172"/>
    </source>
</evidence>
<protein>
    <submittedName>
        <fullName evidence="4">U32 family peptidase</fullName>
    </submittedName>
</protein>
<evidence type="ECO:0000256" key="2">
    <source>
        <dbReference type="ARBA" id="ARBA00022801"/>
    </source>
</evidence>
<comment type="similarity">
    <text evidence="3">Belongs to the peptidase U32 family.</text>
</comment>
<organism evidence="4 5">
    <name type="scientific">Chryseobacterium lacus</name>
    <dbReference type="NCBI Taxonomy" id="2058346"/>
    <lineage>
        <taxon>Bacteria</taxon>
        <taxon>Pseudomonadati</taxon>
        <taxon>Bacteroidota</taxon>
        <taxon>Flavobacteriia</taxon>
        <taxon>Flavobacteriales</taxon>
        <taxon>Weeksellaceae</taxon>
        <taxon>Chryseobacterium group</taxon>
        <taxon>Chryseobacterium</taxon>
    </lineage>
</organism>
<dbReference type="PROSITE" id="PS01276">
    <property type="entry name" value="PEPTIDASE_U32"/>
    <property type="match status" value="1"/>
</dbReference>
<evidence type="ECO:0000256" key="1">
    <source>
        <dbReference type="ARBA" id="ARBA00022670"/>
    </source>
</evidence>
<dbReference type="GO" id="GO:0008233">
    <property type="term" value="F:peptidase activity"/>
    <property type="evidence" value="ECO:0007669"/>
    <property type="project" value="UniProtKB-KW"/>
</dbReference>
<reference evidence="4 5" key="1">
    <citation type="submission" date="2018-07" db="EMBL/GenBank/DDBJ databases">
        <title>Chryseobacterium lacus sp. nov., isolated from lake water.</title>
        <authorList>
            <person name="Li C.-M."/>
        </authorList>
    </citation>
    <scope>NUCLEOTIDE SEQUENCE [LARGE SCALE GENOMIC DNA]</scope>
    <source>
        <strain evidence="4 5">YLOS41</strain>
    </source>
</reference>
<sequence length="414" mass="46239">MTNTGKIELMSPAGDFTSLQAAIDNGADSVYFGVEQLNMRARATMNFTIDDLPEISRRCKEKGVRSYLTLNTIIYDHDLSIIKTLLDKAKSADLTAVIAMDQAVIAYARQIGMEIHISTQINITNIETVKFYAMFADTMVMSRELSISQIRKICDQIEKEQIKGPSGNLVEIEIFGHGALCMAVSGKCYLSLHSHNSSANRGACKQNCRKKYTVIDQESGFEIELDNEYMMSPKDLCTIGFLDEISDAGVKVLKIEGRGRAPEYVATVTQCYREAIDAINDGTFSQEKVEGWMKRLEAVYNRGFWSGYYLGQELGEWSPNSGSNATQKKIYIGKGRHFYPKANIAEFLIEAYDLNVGDKILIQGPTTGSQEMTIDEMRVDEKPEASKASKSDVITFKTAFRVRPSDKLYKIVPA</sequence>
<dbReference type="InterPro" id="IPR051454">
    <property type="entry name" value="RNA/ubiquinone_mod_enzymes"/>
</dbReference>
<name>A0A368N2V6_9FLAO</name>
<dbReference type="PANTHER" id="PTHR30217">
    <property type="entry name" value="PEPTIDASE U32 FAMILY"/>
    <property type="match status" value="1"/>
</dbReference>
<dbReference type="PANTHER" id="PTHR30217:SF6">
    <property type="entry name" value="TRNA HYDROXYLATION PROTEIN P"/>
    <property type="match status" value="1"/>
</dbReference>
<evidence type="ECO:0000313" key="4">
    <source>
        <dbReference type="EMBL" id="RCU44887.1"/>
    </source>
</evidence>
<keyword evidence="5" id="KW-1185">Reference proteome</keyword>
<keyword evidence="1" id="KW-0645">Protease</keyword>
<comment type="caution">
    <text evidence="4">The sequence shown here is derived from an EMBL/GenBank/DDBJ whole genome shotgun (WGS) entry which is preliminary data.</text>
</comment>